<dbReference type="Proteomes" id="UP000837857">
    <property type="component" value="Chromosome 26"/>
</dbReference>
<keyword evidence="3" id="KW-1185">Reference proteome</keyword>
<feature type="region of interest" description="Disordered" evidence="1">
    <location>
        <begin position="51"/>
        <end position="89"/>
    </location>
</feature>
<reference evidence="2" key="1">
    <citation type="submission" date="2022-03" db="EMBL/GenBank/DDBJ databases">
        <authorList>
            <person name="Martin H S."/>
        </authorList>
    </citation>
    <scope>NUCLEOTIDE SEQUENCE</scope>
</reference>
<evidence type="ECO:0000256" key="1">
    <source>
        <dbReference type="SAM" id="MobiDB-lite"/>
    </source>
</evidence>
<gene>
    <name evidence="2" type="ORF">IPOD504_LOCUS10823</name>
</gene>
<organism evidence="2 3">
    <name type="scientific">Iphiclides podalirius</name>
    <name type="common">scarce swallowtail</name>
    <dbReference type="NCBI Taxonomy" id="110791"/>
    <lineage>
        <taxon>Eukaryota</taxon>
        <taxon>Metazoa</taxon>
        <taxon>Ecdysozoa</taxon>
        <taxon>Arthropoda</taxon>
        <taxon>Hexapoda</taxon>
        <taxon>Insecta</taxon>
        <taxon>Pterygota</taxon>
        <taxon>Neoptera</taxon>
        <taxon>Endopterygota</taxon>
        <taxon>Lepidoptera</taxon>
        <taxon>Glossata</taxon>
        <taxon>Ditrysia</taxon>
        <taxon>Papilionoidea</taxon>
        <taxon>Papilionidae</taxon>
        <taxon>Papilioninae</taxon>
        <taxon>Iphiclides</taxon>
    </lineage>
</organism>
<protein>
    <submittedName>
        <fullName evidence="2">Uncharacterized protein</fullName>
    </submittedName>
</protein>
<proteinExistence type="predicted"/>
<dbReference type="EMBL" id="OW152838">
    <property type="protein sequence ID" value="CAH2059334.1"/>
    <property type="molecule type" value="Genomic_DNA"/>
</dbReference>
<evidence type="ECO:0000313" key="3">
    <source>
        <dbReference type="Proteomes" id="UP000837857"/>
    </source>
</evidence>
<feature type="non-terminal residue" evidence="2">
    <location>
        <position position="1"/>
    </location>
</feature>
<name>A0ABN8IN43_9NEOP</name>
<evidence type="ECO:0000313" key="2">
    <source>
        <dbReference type="EMBL" id="CAH2059334.1"/>
    </source>
</evidence>
<accession>A0ABN8IN43</accession>
<sequence>MATFFAASARRKVSDSCHDNASSLTGQCCQVAPARETVMTRLGVPRVAPSPFPGPFARRNAVSSVANGAYNGKRPSGDNPPHRRPRPSR</sequence>